<proteinExistence type="predicted"/>
<gene>
    <name evidence="1" type="primary">RTase_94</name>
    <name evidence="1" type="ORF">TNCT_91751</name>
</gene>
<dbReference type="OrthoDB" id="6434835at2759"/>
<accession>A0A8X6M4M8</accession>
<dbReference type="GO" id="GO:0003676">
    <property type="term" value="F:nucleic acid binding"/>
    <property type="evidence" value="ECO:0007669"/>
    <property type="project" value="InterPro"/>
</dbReference>
<dbReference type="AlphaFoldDB" id="A0A8X6M4M8"/>
<keyword evidence="1" id="KW-0548">Nucleotidyltransferase</keyword>
<dbReference type="Gene3D" id="3.30.420.10">
    <property type="entry name" value="Ribonuclease H-like superfamily/Ribonuclease H"/>
    <property type="match status" value="1"/>
</dbReference>
<organism evidence="1 2">
    <name type="scientific">Trichonephila clavata</name>
    <name type="common">Joro spider</name>
    <name type="synonym">Nephila clavata</name>
    <dbReference type="NCBI Taxonomy" id="2740835"/>
    <lineage>
        <taxon>Eukaryota</taxon>
        <taxon>Metazoa</taxon>
        <taxon>Ecdysozoa</taxon>
        <taxon>Arthropoda</taxon>
        <taxon>Chelicerata</taxon>
        <taxon>Arachnida</taxon>
        <taxon>Araneae</taxon>
        <taxon>Araneomorphae</taxon>
        <taxon>Entelegynae</taxon>
        <taxon>Araneoidea</taxon>
        <taxon>Nephilidae</taxon>
        <taxon>Trichonephila</taxon>
    </lineage>
</organism>
<dbReference type="EMBL" id="BMAO01029358">
    <property type="protein sequence ID" value="GFR31164.1"/>
    <property type="molecule type" value="Genomic_DNA"/>
</dbReference>
<dbReference type="GO" id="GO:0003964">
    <property type="term" value="F:RNA-directed DNA polymerase activity"/>
    <property type="evidence" value="ECO:0007669"/>
    <property type="project" value="UniProtKB-KW"/>
</dbReference>
<evidence type="ECO:0000313" key="2">
    <source>
        <dbReference type="Proteomes" id="UP000887116"/>
    </source>
</evidence>
<dbReference type="SUPFAM" id="SSF53098">
    <property type="entry name" value="Ribonuclease H-like"/>
    <property type="match status" value="1"/>
</dbReference>
<dbReference type="InterPro" id="IPR036397">
    <property type="entry name" value="RNaseH_sf"/>
</dbReference>
<name>A0A8X6M4M8_TRICU</name>
<dbReference type="InterPro" id="IPR012337">
    <property type="entry name" value="RNaseH-like_sf"/>
</dbReference>
<keyword evidence="2" id="KW-1185">Reference proteome</keyword>
<reference evidence="1" key="1">
    <citation type="submission" date="2020-07" db="EMBL/GenBank/DDBJ databases">
        <title>Multicomponent nature underlies the extraordinary mechanical properties of spider dragline silk.</title>
        <authorList>
            <person name="Kono N."/>
            <person name="Nakamura H."/>
            <person name="Mori M."/>
            <person name="Yoshida Y."/>
            <person name="Ohtoshi R."/>
            <person name="Malay A.D."/>
            <person name="Moran D.A.P."/>
            <person name="Tomita M."/>
            <person name="Numata K."/>
            <person name="Arakawa K."/>
        </authorList>
    </citation>
    <scope>NUCLEOTIDE SEQUENCE</scope>
</reference>
<keyword evidence="1" id="KW-0695">RNA-directed DNA polymerase</keyword>
<comment type="caution">
    <text evidence="1">The sequence shown here is derived from an EMBL/GenBank/DDBJ whole genome shotgun (WGS) entry which is preliminary data.</text>
</comment>
<protein>
    <submittedName>
        <fullName evidence="1">Putative RNA-directed DNA polymerase from transposon BS</fullName>
    </submittedName>
</protein>
<dbReference type="Proteomes" id="UP000887116">
    <property type="component" value="Unassembled WGS sequence"/>
</dbReference>
<evidence type="ECO:0000313" key="1">
    <source>
        <dbReference type="EMBL" id="GFR31164.1"/>
    </source>
</evidence>
<sequence>MRIEADCAKYIATLKSFGSYNRASALSSKCTSNQRLKKDSLLRLMWNRDLGDIDAGSCIPFNLLTPITTFSNVTFHENLKMNFTKHHEHPELLRQLTLEVIDNIPSQALVLYTDGSRSDSGRTDSGVFMKTNTEEFRYRFRSPDNSSVFRSELVAIREALNLALDNRASDT</sequence>
<keyword evidence="1" id="KW-0808">Transferase</keyword>